<name>A0AAW5IFG8_9BACT</name>
<protein>
    <submittedName>
        <fullName evidence="1">Uncharacterized protein</fullName>
    </submittedName>
</protein>
<proteinExistence type="predicted"/>
<dbReference type="Proteomes" id="UP001205506">
    <property type="component" value="Unassembled WGS sequence"/>
</dbReference>
<comment type="caution">
    <text evidence="1">The sequence shown here is derived from an EMBL/GenBank/DDBJ whole genome shotgun (WGS) entry which is preliminary data.</text>
</comment>
<dbReference type="RefSeq" id="WP_254971211.1">
    <property type="nucleotide sequence ID" value="NZ_JANDWU010000028.1"/>
</dbReference>
<gene>
    <name evidence="1" type="ORF">NNC68_12755</name>
</gene>
<sequence length="307" mass="35581">MIINKIINKAFSVVNNHLVQPSDFYKSIWGGANKFWHIRNFNLDVVNLGSNSGVYAFEYSDLDLLGMNWALGPQSLVHDFNILKNYFSYLKKDATVIITLCPFSCLVSSYNKQHNFKYYTFLHPATIPGFDESEHVKALTLKKQNVLRDAPLHTLKGLLGYYKRCASSKIHSCDFKKSASGFIEGWKKQFDISNLDACLSKKHLQEQELRASNLSEMIAFCLERDLRPVLVIPPIHPELREYFTDSFVEHYINDFLKKGNIQSAYFRNYMFDHRFDSDNYFFNSLFLNKKGAMKFTEIVLTDIGLIQ</sequence>
<evidence type="ECO:0000313" key="1">
    <source>
        <dbReference type="EMBL" id="MCP9550331.1"/>
    </source>
</evidence>
<accession>A0AAW5IFG8</accession>
<evidence type="ECO:0000313" key="2">
    <source>
        <dbReference type="Proteomes" id="UP001205506"/>
    </source>
</evidence>
<reference evidence="1" key="1">
    <citation type="submission" date="2022-07" db="EMBL/GenBank/DDBJ databases">
        <title>Prevotella copri.</title>
        <authorList>
            <person name="Yang C."/>
        </authorList>
    </citation>
    <scope>NUCLEOTIDE SEQUENCE</scope>
    <source>
        <strain evidence="1">HF1805</strain>
    </source>
</reference>
<dbReference type="AlphaFoldDB" id="A0AAW5IFG8"/>
<dbReference type="EMBL" id="JANDWU010000028">
    <property type="protein sequence ID" value="MCP9550331.1"/>
    <property type="molecule type" value="Genomic_DNA"/>
</dbReference>
<organism evidence="1 2">
    <name type="scientific">Segatella copri</name>
    <dbReference type="NCBI Taxonomy" id="165179"/>
    <lineage>
        <taxon>Bacteria</taxon>
        <taxon>Pseudomonadati</taxon>
        <taxon>Bacteroidota</taxon>
        <taxon>Bacteroidia</taxon>
        <taxon>Bacteroidales</taxon>
        <taxon>Prevotellaceae</taxon>
        <taxon>Segatella</taxon>
    </lineage>
</organism>